<dbReference type="InterPro" id="IPR005467">
    <property type="entry name" value="His_kinase_dom"/>
</dbReference>
<dbReference type="InterPro" id="IPR004105">
    <property type="entry name" value="CheA-like_dim"/>
</dbReference>
<dbReference type="InterPro" id="IPR011006">
    <property type="entry name" value="CheY-like_superfamily"/>
</dbReference>
<evidence type="ECO:0000256" key="1">
    <source>
        <dbReference type="ARBA" id="ARBA00000085"/>
    </source>
</evidence>
<dbReference type="SMART" id="SM00448">
    <property type="entry name" value="REC"/>
    <property type="match status" value="1"/>
</dbReference>
<proteinExistence type="predicted"/>
<dbReference type="EMBL" id="JADQBC010000063">
    <property type="protein sequence ID" value="MBR8828287.1"/>
    <property type="molecule type" value="Genomic_DNA"/>
</dbReference>
<evidence type="ECO:0000256" key="2">
    <source>
        <dbReference type="ARBA" id="ARBA00012438"/>
    </source>
</evidence>
<keyword evidence="6" id="KW-0902">Two-component regulatory system</keyword>
<keyword evidence="3 8" id="KW-0597">Phosphoprotein</keyword>
<dbReference type="InterPro" id="IPR036890">
    <property type="entry name" value="HATPase_C_sf"/>
</dbReference>
<keyword evidence="5" id="KW-0418">Kinase</keyword>
<keyword evidence="4" id="KW-0808">Transferase</keyword>
<dbReference type="InterPro" id="IPR036641">
    <property type="entry name" value="HPT_dom_sf"/>
</dbReference>
<dbReference type="SUPFAM" id="SSF55874">
    <property type="entry name" value="ATPase domain of HSP90 chaperone/DNA topoisomerase II/histidine kinase"/>
    <property type="match status" value="1"/>
</dbReference>
<feature type="modified residue" description="Phosphohistidine" evidence="7">
    <location>
        <position position="85"/>
    </location>
</feature>
<dbReference type="Gene3D" id="3.30.565.10">
    <property type="entry name" value="Histidine kinase-like ATPase, C-terminal domain"/>
    <property type="match status" value="1"/>
</dbReference>
<dbReference type="CDD" id="cd00088">
    <property type="entry name" value="HPT"/>
    <property type="match status" value="1"/>
</dbReference>
<dbReference type="Pfam" id="PF01584">
    <property type="entry name" value="CheW"/>
    <property type="match status" value="1"/>
</dbReference>
<dbReference type="Gene3D" id="3.40.50.2300">
    <property type="match status" value="1"/>
</dbReference>
<dbReference type="GO" id="GO:0000155">
    <property type="term" value="F:phosphorelay sensor kinase activity"/>
    <property type="evidence" value="ECO:0007669"/>
    <property type="project" value="InterPro"/>
</dbReference>
<dbReference type="InterPro" id="IPR004358">
    <property type="entry name" value="Sig_transdc_His_kin-like_C"/>
</dbReference>
<dbReference type="InterPro" id="IPR002545">
    <property type="entry name" value="CheW-lke_dom"/>
</dbReference>
<dbReference type="Proteomes" id="UP000767446">
    <property type="component" value="Unassembled WGS sequence"/>
</dbReference>
<evidence type="ECO:0000256" key="3">
    <source>
        <dbReference type="ARBA" id="ARBA00022553"/>
    </source>
</evidence>
<dbReference type="Pfam" id="PF02518">
    <property type="entry name" value="HATPase_c"/>
    <property type="match status" value="1"/>
</dbReference>
<dbReference type="EC" id="2.7.13.3" evidence="2"/>
<organism evidence="12 13">
    <name type="scientific">Gomphosphaeria aponina SAG 52.96 = DSM 107014</name>
    <dbReference type="NCBI Taxonomy" id="1521640"/>
    <lineage>
        <taxon>Bacteria</taxon>
        <taxon>Bacillati</taxon>
        <taxon>Cyanobacteriota</taxon>
        <taxon>Cyanophyceae</taxon>
        <taxon>Oscillatoriophycideae</taxon>
        <taxon>Chroococcales</taxon>
        <taxon>Gomphosphaeriaceae</taxon>
        <taxon>Gomphosphaeria</taxon>
    </lineage>
</organism>
<dbReference type="PROSITE" id="PS50894">
    <property type="entry name" value="HPT"/>
    <property type="match status" value="1"/>
</dbReference>
<dbReference type="SMART" id="SM00260">
    <property type="entry name" value="CheW"/>
    <property type="match status" value="1"/>
</dbReference>
<evidence type="ECO:0000256" key="7">
    <source>
        <dbReference type="PROSITE-ProRule" id="PRU00110"/>
    </source>
</evidence>
<feature type="domain" description="HPt" evidence="11">
    <location>
        <begin position="31"/>
        <end position="142"/>
    </location>
</feature>
<dbReference type="PRINTS" id="PR00344">
    <property type="entry name" value="BCTRLSENSOR"/>
</dbReference>
<dbReference type="InterPro" id="IPR003594">
    <property type="entry name" value="HATPase_dom"/>
</dbReference>
<feature type="modified residue" description="4-aspartylphosphate" evidence="8">
    <location>
        <position position="835"/>
    </location>
</feature>
<dbReference type="SMART" id="SM01231">
    <property type="entry name" value="H-kinase_dim"/>
    <property type="match status" value="1"/>
</dbReference>
<evidence type="ECO:0000313" key="12">
    <source>
        <dbReference type="EMBL" id="MBR8828287.1"/>
    </source>
</evidence>
<dbReference type="AlphaFoldDB" id="A0A941GU45"/>
<sequence length="904" mass="101104">MNTPAVTHLSTINHQLSTINYQPMLDPSVLEAIAQEARNSFLFEDAPEYLAILTKGINQLQIAYTKPSGEENLTKIYQNLGRAAHSIKGGAGMAGMSVLHQLAHKIEDLFEAVEQERVTDKTTAFQLLNLGIEAVENLIEAACNNLPEAETNTQELTSALEEFLQTIEVATNSSNLLGDSTEFIKTAISVDLEACIQRVEELLSQPTPTLQSALIVFEEECSLLGQALNLPWLETAANLMQQIRTLNKIPLKELAQLGVAEVRHLTTQFLANFQPPQMSTRLTNLLPSPPKPILLPPEEKPQENQTFSPQGQNVRISLEKLNRMSDTVGELFINYERLLVYESQLQRASNNLKKNGKQLHPLQEQIQSFYDNLTITNQHSAEFDPLEFDRYTEVHTNLQKFQELMVQVMEIREDIDLVRQEFKETLVEVRHYLDLLHQDVIQSRLVTFGSVAGSFVQPLEKLNQQYHKSAQLVIEGENVLVDQAVIEQLRTPLTHLIRNAFDHGIEPPQQRKNAGKNPTGIIKLAAAISSNQVIITISDNGRGINLTKVYQKAISLGFCSEKTSFEPLKKAQILDFIFLPGFSTADNVSSLSGRGMGLDIVRLQVERLRGNLTVASTFGKGTKFTVRIPLSLNILPLLLCRCQQQTLAIPSSYIQTIISLMEFPPQKFTISWQHQVIPFRNLAQLLPYNQPGIFDHSLPSPKVGLVLKIPGKNLVVGIDNILTEKELVVKPFDDTVPFPSYLAGCTILGTGEVVPVLIPDFFDELLSAQPEEIKKKDSISNPPSILVIDDSIAVRKTLTRILTQSGFTVVQCRDGKEAWTVLNQGNQRFNLAICDLEMPELDGFSLLKMIRSHDFLQHLPVMILTSRDNDLHREKAKTLGANAYFTKPFHPVSFLEAIASFLTP</sequence>
<protein>
    <recommendedName>
        <fullName evidence="2">histidine kinase</fullName>
        <ecNumber evidence="2">2.7.13.3</ecNumber>
    </recommendedName>
</protein>
<dbReference type="SMART" id="SM00387">
    <property type="entry name" value="HATPase_c"/>
    <property type="match status" value="1"/>
</dbReference>
<dbReference type="PROSITE" id="PS50109">
    <property type="entry name" value="HIS_KIN"/>
    <property type="match status" value="1"/>
</dbReference>
<comment type="catalytic activity">
    <reaction evidence="1">
        <text>ATP + protein L-histidine = ADP + protein N-phospho-L-histidine.</text>
        <dbReference type="EC" id="2.7.13.3"/>
    </reaction>
</comment>
<evidence type="ECO:0000256" key="6">
    <source>
        <dbReference type="ARBA" id="ARBA00023012"/>
    </source>
</evidence>
<dbReference type="SUPFAM" id="SSF52172">
    <property type="entry name" value="CheY-like"/>
    <property type="match status" value="1"/>
</dbReference>
<evidence type="ECO:0000259" key="9">
    <source>
        <dbReference type="PROSITE" id="PS50109"/>
    </source>
</evidence>
<accession>A0A941GU45</accession>
<evidence type="ECO:0000259" key="11">
    <source>
        <dbReference type="PROSITE" id="PS50894"/>
    </source>
</evidence>
<dbReference type="InterPro" id="IPR036061">
    <property type="entry name" value="CheW-like_dom_sf"/>
</dbReference>
<dbReference type="Pfam" id="PF01627">
    <property type="entry name" value="Hpt"/>
    <property type="match status" value="1"/>
</dbReference>
<dbReference type="Pfam" id="PF00072">
    <property type="entry name" value="Response_reg"/>
    <property type="match status" value="1"/>
</dbReference>
<dbReference type="InterPro" id="IPR001789">
    <property type="entry name" value="Sig_transdc_resp-reg_receiver"/>
</dbReference>
<evidence type="ECO:0000256" key="5">
    <source>
        <dbReference type="ARBA" id="ARBA00022777"/>
    </source>
</evidence>
<feature type="domain" description="Histidine kinase" evidence="9">
    <location>
        <begin position="389"/>
        <end position="632"/>
    </location>
</feature>
<dbReference type="Gene3D" id="2.30.30.40">
    <property type="entry name" value="SH3 Domains"/>
    <property type="match status" value="1"/>
</dbReference>
<comment type="caution">
    <text evidence="12">The sequence shown here is derived from an EMBL/GenBank/DDBJ whole genome shotgun (WGS) entry which is preliminary data.</text>
</comment>
<reference evidence="12" key="1">
    <citation type="submission" date="2021-02" db="EMBL/GenBank/DDBJ databases">
        <title>Metagenome analyses of Stigonema ocellatum DSM 106950, Chlorogloea purpurea SAG 13.99 and Gomphosphaeria aponina DSM 107014.</title>
        <authorList>
            <person name="Marter P."/>
            <person name="Huang S."/>
        </authorList>
    </citation>
    <scope>NUCLEOTIDE SEQUENCE</scope>
    <source>
        <strain evidence="12">JP213</strain>
    </source>
</reference>
<dbReference type="CDD" id="cd00156">
    <property type="entry name" value="REC"/>
    <property type="match status" value="1"/>
</dbReference>
<feature type="domain" description="Response regulatory" evidence="10">
    <location>
        <begin position="784"/>
        <end position="902"/>
    </location>
</feature>
<evidence type="ECO:0000313" key="13">
    <source>
        <dbReference type="Proteomes" id="UP000767446"/>
    </source>
</evidence>
<evidence type="ECO:0000259" key="10">
    <source>
        <dbReference type="PROSITE" id="PS50110"/>
    </source>
</evidence>
<dbReference type="Gene3D" id="1.20.120.160">
    <property type="entry name" value="HPT domain"/>
    <property type="match status" value="1"/>
</dbReference>
<dbReference type="InterPro" id="IPR008207">
    <property type="entry name" value="Sig_transdc_His_kin_Hpt_dom"/>
</dbReference>
<dbReference type="FunFam" id="3.30.565.10:FF:000016">
    <property type="entry name" value="Chemotaxis protein CheA, putative"/>
    <property type="match status" value="1"/>
</dbReference>
<evidence type="ECO:0000256" key="8">
    <source>
        <dbReference type="PROSITE-ProRule" id="PRU00169"/>
    </source>
</evidence>
<dbReference type="SMART" id="SM00073">
    <property type="entry name" value="HPT"/>
    <property type="match status" value="1"/>
</dbReference>
<evidence type="ECO:0000256" key="4">
    <source>
        <dbReference type="ARBA" id="ARBA00022679"/>
    </source>
</evidence>
<dbReference type="GO" id="GO:0006935">
    <property type="term" value="P:chemotaxis"/>
    <property type="evidence" value="ECO:0007669"/>
    <property type="project" value="InterPro"/>
</dbReference>
<dbReference type="InterPro" id="IPR051315">
    <property type="entry name" value="Bact_Chemotaxis_CheA"/>
</dbReference>
<gene>
    <name evidence="12" type="ORF">DSM107014_10400</name>
</gene>
<dbReference type="SUPFAM" id="SSF47226">
    <property type="entry name" value="Histidine-containing phosphotransfer domain, HPT domain"/>
    <property type="match status" value="1"/>
</dbReference>
<dbReference type="PANTHER" id="PTHR43395">
    <property type="entry name" value="SENSOR HISTIDINE KINASE CHEA"/>
    <property type="match status" value="1"/>
</dbReference>
<dbReference type="PROSITE" id="PS50110">
    <property type="entry name" value="RESPONSE_REGULATORY"/>
    <property type="match status" value="1"/>
</dbReference>
<dbReference type="SUPFAM" id="SSF50341">
    <property type="entry name" value="CheW-like"/>
    <property type="match status" value="1"/>
</dbReference>
<name>A0A941GU45_9CHRO</name>
<dbReference type="GO" id="GO:0005737">
    <property type="term" value="C:cytoplasm"/>
    <property type="evidence" value="ECO:0007669"/>
    <property type="project" value="InterPro"/>
</dbReference>
<dbReference type="PANTHER" id="PTHR43395:SF1">
    <property type="entry name" value="CHEMOTAXIS PROTEIN CHEA"/>
    <property type="match status" value="1"/>
</dbReference>